<name>A0ABR6LMY8_9ACTN</name>
<feature type="transmembrane region" description="Helical" evidence="1">
    <location>
        <begin position="6"/>
        <end position="23"/>
    </location>
</feature>
<keyword evidence="1" id="KW-0472">Membrane</keyword>
<keyword evidence="1" id="KW-1133">Transmembrane helix</keyword>
<protein>
    <recommendedName>
        <fullName evidence="4">Lipoprotein</fullName>
    </recommendedName>
</protein>
<reference evidence="2 3" key="1">
    <citation type="submission" date="2020-08" db="EMBL/GenBank/DDBJ databases">
        <title>Sequencing the genomes of 1000 actinobacteria strains.</title>
        <authorList>
            <person name="Klenk H.-P."/>
        </authorList>
    </citation>
    <scope>NUCLEOTIDE SEQUENCE [LARGE SCALE GENOMIC DNA]</scope>
    <source>
        <strain evidence="2 3">DSM 41530</strain>
    </source>
</reference>
<accession>A0ABR6LMY8</accession>
<comment type="caution">
    <text evidence="2">The sequence shown here is derived from an EMBL/GenBank/DDBJ whole genome shotgun (WGS) entry which is preliminary data.</text>
</comment>
<dbReference type="RefSeq" id="WP_148717826.1">
    <property type="nucleotide sequence ID" value="NZ_CP157809.1"/>
</dbReference>
<keyword evidence="1" id="KW-0812">Transmembrane</keyword>
<dbReference type="EMBL" id="JACHNG010000001">
    <property type="protein sequence ID" value="MBB4782943.1"/>
    <property type="molecule type" value="Genomic_DNA"/>
</dbReference>
<proteinExistence type="predicted"/>
<evidence type="ECO:0000256" key="1">
    <source>
        <dbReference type="SAM" id="Phobius"/>
    </source>
</evidence>
<evidence type="ECO:0000313" key="3">
    <source>
        <dbReference type="Proteomes" id="UP000530530"/>
    </source>
</evidence>
<gene>
    <name evidence="2" type="ORF">BJY27_003904</name>
</gene>
<dbReference type="Proteomes" id="UP000530530">
    <property type="component" value="Unassembled WGS sequence"/>
</dbReference>
<sequence length="168" mass="18043">MGDVWNVGTTLATLLIALVSCLAPHHRTLKADKEAATIRARSTAGRASLVTASARQRSDTTIDVLITNGAPSPIADVDLLDVRAEAAESDGTWRLTPKFSPNTATACVLQPGESLTSHVQLLDPAGALLAPRSGMRFLITFGFRDLDGQWWKRDIGQPPERCETRPVA</sequence>
<evidence type="ECO:0000313" key="2">
    <source>
        <dbReference type="EMBL" id="MBB4782943.1"/>
    </source>
</evidence>
<organism evidence="2 3">
    <name type="scientific">Streptomyces rapamycinicus</name>
    <dbReference type="NCBI Taxonomy" id="1226757"/>
    <lineage>
        <taxon>Bacteria</taxon>
        <taxon>Bacillati</taxon>
        <taxon>Actinomycetota</taxon>
        <taxon>Actinomycetes</taxon>
        <taxon>Kitasatosporales</taxon>
        <taxon>Streptomycetaceae</taxon>
        <taxon>Streptomyces</taxon>
        <taxon>Streptomyces violaceusniger group</taxon>
    </lineage>
</organism>
<keyword evidence="3" id="KW-1185">Reference proteome</keyword>
<evidence type="ECO:0008006" key="4">
    <source>
        <dbReference type="Google" id="ProtNLM"/>
    </source>
</evidence>